<proteinExistence type="predicted"/>
<dbReference type="EMBL" id="GGEC01071523">
    <property type="protein sequence ID" value="MBX52007.1"/>
    <property type="molecule type" value="Transcribed_RNA"/>
</dbReference>
<organism evidence="1">
    <name type="scientific">Rhizophora mucronata</name>
    <name type="common">Asiatic mangrove</name>
    <dbReference type="NCBI Taxonomy" id="61149"/>
    <lineage>
        <taxon>Eukaryota</taxon>
        <taxon>Viridiplantae</taxon>
        <taxon>Streptophyta</taxon>
        <taxon>Embryophyta</taxon>
        <taxon>Tracheophyta</taxon>
        <taxon>Spermatophyta</taxon>
        <taxon>Magnoliopsida</taxon>
        <taxon>eudicotyledons</taxon>
        <taxon>Gunneridae</taxon>
        <taxon>Pentapetalae</taxon>
        <taxon>rosids</taxon>
        <taxon>fabids</taxon>
        <taxon>Malpighiales</taxon>
        <taxon>Rhizophoraceae</taxon>
        <taxon>Rhizophora</taxon>
    </lineage>
</organism>
<dbReference type="AlphaFoldDB" id="A0A2P2PB96"/>
<evidence type="ECO:0000313" key="1">
    <source>
        <dbReference type="EMBL" id="MBX52007.1"/>
    </source>
</evidence>
<accession>A0A2P2PB96</accession>
<reference evidence="1" key="1">
    <citation type="submission" date="2018-02" db="EMBL/GenBank/DDBJ databases">
        <title>Rhizophora mucronata_Transcriptome.</title>
        <authorList>
            <person name="Meera S.P."/>
            <person name="Sreeshan A."/>
            <person name="Augustine A."/>
        </authorList>
    </citation>
    <scope>NUCLEOTIDE SEQUENCE</scope>
    <source>
        <tissue evidence="1">Leaf</tissue>
    </source>
</reference>
<protein>
    <submittedName>
        <fullName evidence="1">Uncharacterized protein</fullName>
    </submittedName>
</protein>
<sequence>MISLLVYILSSSHEHSIGAY</sequence>
<name>A0A2P2PB96_RHIMU</name>